<dbReference type="InterPro" id="IPR035936">
    <property type="entry name" value="BB2672"/>
</dbReference>
<dbReference type="InterPro" id="IPR009569">
    <property type="entry name" value="AA_synth_put"/>
</dbReference>
<evidence type="ECO:0000313" key="1">
    <source>
        <dbReference type="EMBL" id="MET3792943.1"/>
    </source>
</evidence>
<dbReference type="Proteomes" id="UP001549076">
    <property type="component" value="Unassembled WGS sequence"/>
</dbReference>
<name>A0ABV2N1K7_9HYPH</name>
<dbReference type="SUPFAM" id="SSF160519">
    <property type="entry name" value="BB2672-like"/>
    <property type="match status" value="1"/>
</dbReference>
<evidence type="ECO:0008006" key="3">
    <source>
        <dbReference type="Google" id="ProtNLM"/>
    </source>
</evidence>
<gene>
    <name evidence="1" type="ORF">ABID37_003166</name>
</gene>
<reference evidence="1 2" key="1">
    <citation type="submission" date="2024-06" db="EMBL/GenBank/DDBJ databases">
        <title>Genomic Encyclopedia of Type Strains, Phase IV (KMG-IV): sequencing the most valuable type-strain genomes for metagenomic binning, comparative biology and taxonomic classification.</title>
        <authorList>
            <person name="Goeker M."/>
        </authorList>
    </citation>
    <scope>NUCLEOTIDE SEQUENCE [LARGE SCALE GENOMIC DNA]</scope>
    <source>
        <strain evidence="1 2">DSM 27865</strain>
    </source>
</reference>
<protein>
    <recommendedName>
        <fullName evidence="3">Amino acid synthesis family protein</fullName>
    </recommendedName>
</protein>
<dbReference type="Pfam" id="PF06684">
    <property type="entry name" value="AA_synth"/>
    <property type="match status" value="1"/>
</dbReference>
<comment type="caution">
    <text evidence="1">The sequence shown here is derived from an EMBL/GenBank/DDBJ whole genome shotgun (WGS) entry which is preliminary data.</text>
</comment>
<organism evidence="1 2">
    <name type="scientific">Aquamicrobium terrae</name>
    <dbReference type="NCBI Taxonomy" id="1324945"/>
    <lineage>
        <taxon>Bacteria</taxon>
        <taxon>Pseudomonadati</taxon>
        <taxon>Pseudomonadota</taxon>
        <taxon>Alphaproteobacteria</taxon>
        <taxon>Hyphomicrobiales</taxon>
        <taxon>Phyllobacteriaceae</taxon>
        <taxon>Aquamicrobium</taxon>
    </lineage>
</organism>
<dbReference type="Gene3D" id="3.30.1330.110">
    <property type="entry name" value="BB2672"/>
    <property type="match status" value="1"/>
</dbReference>
<dbReference type="RefSeq" id="WP_354196396.1">
    <property type="nucleotide sequence ID" value="NZ_JBEPML010000010.1"/>
</dbReference>
<evidence type="ECO:0000313" key="2">
    <source>
        <dbReference type="Proteomes" id="UP001549076"/>
    </source>
</evidence>
<sequence>MANDAKSTEMRQINVIERNIMAEAGNPAGQVTRHVVAGAVFKNPFAGQGAATAEDLDRLAAISVEIGALLTARALERFSDLERPRSYGKAVIVGTEGETEHGAALIHPRIGLAMRKGLGAGPALIPGNAKVAAAGTSIDVIFGGADDAWDYDAMDATTVSIPGAPAADEIALFVGFGTTRVNARVRGATAEQVAKVVAEAKASANN</sequence>
<proteinExistence type="predicted"/>
<dbReference type="EMBL" id="JBEPML010000010">
    <property type="protein sequence ID" value="MET3792943.1"/>
    <property type="molecule type" value="Genomic_DNA"/>
</dbReference>
<keyword evidence="2" id="KW-1185">Reference proteome</keyword>
<accession>A0ABV2N1K7</accession>